<feature type="compositionally biased region" description="Gly residues" evidence="1">
    <location>
        <begin position="1"/>
        <end position="14"/>
    </location>
</feature>
<keyword evidence="3" id="KW-1185">Reference proteome</keyword>
<evidence type="ECO:0000256" key="1">
    <source>
        <dbReference type="SAM" id="MobiDB-lite"/>
    </source>
</evidence>
<dbReference type="VEuPathDB" id="VectorBase:AMEM016221"/>
<feature type="region of interest" description="Disordered" evidence="1">
    <location>
        <begin position="1"/>
        <end position="31"/>
    </location>
</feature>
<name>A0A182VJW2_ANOME</name>
<protein>
    <submittedName>
        <fullName evidence="2">Uncharacterized protein</fullName>
    </submittedName>
</protein>
<accession>A0A182VJW2</accession>
<sequence length="203" mass="22376">MEGCSGVGSQGSGPGAQDSRGPRTGPGTATELKRAAKKRTRLSHIKMHIPVCTTFEGRRKTKPPCVRQSFEMGLEASFALNGLHEPVSVQDCLVCRILFGASRRMEGLIDSVAQLIVHRFAARTEPIARLARFRARAGVHVRQRLARFLALAEVARIAQGAEPFAFERRHLGAVEMATVHVVPVDPNLFGRRVRDDGFEQQQR</sequence>
<organism evidence="2 3">
    <name type="scientific">Anopheles merus</name>
    <name type="common">Mosquito</name>
    <dbReference type="NCBI Taxonomy" id="30066"/>
    <lineage>
        <taxon>Eukaryota</taxon>
        <taxon>Metazoa</taxon>
        <taxon>Ecdysozoa</taxon>
        <taxon>Arthropoda</taxon>
        <taxon>Hexapoda</taxon>
        <taxon>Insecta</taxon>
        <taxon>Pterygota</taxon>
        <taxon>Neoptera</taxon>
        <taxon>Endopterygota</taxon>
        <taxon>Diptera</taxon>
        <taxon>Nematocera</taxon>
        <taxon>Culicoidea</taxon>
        <taxon>Culicidae</taxon>
        <taxon>Anophelinae</taxon>
        <taxon>Anopheles</taxon>
    </lineage>
</organism>
<evidence type="ECO:0000313" key="2">
    <source>
        <dbReference type="EnsemblMetazoa" id="AMEM016221-PA"/>
    </source>
</evidence>
<reference evidence="2" key="1">
    <citation type="submission" date="2020-05" db="UniProtKB">
        <authorList>
            <consortium name="EnsemblMetazoa"/>
        </authorList>
    </citation>
    <scope>IDENTIFICATION</scope>
    <source>
        <strain evidence="2">MAF</strain>
    </source>
</reference>
<dbReference type="EnsemblMetazoa" id="AMEM016221-RA">
    <property type="protein sequence ID" value="AMEM016221-PA"/>
    <property type="gene ID" value="AMEM016221"/>
</dbReference>
<dbReference type="Proteomes" id="UP000075903">
    <property type="component" value="Unassembled WGS sequence"/>
</dbReference>
<evidence type="ECO:0000313" key="3">
    <source>
        <dbReference type="Proteomes" id="UP000075903"/>
    </source>
</evidence>
<proteinExistence type="predicted"/>
<dbReference type="AlphaFoldDB" id="A0A182VJW2"/>